<comment type="similarity">
    <text evidence="1">Belongs to the peptidase S8 family. Furin subfamily.</text>
</comment>
<dbReference type="GO" id="GO:0000139">
    <property type="term" value="C:Golgi membrane"/>
    <property type="evidence" value="ECO:0007669"/>
    <property type="project" value="TreeGrafter"/>
</dbReference>
<dbReference type="AlphaFoldDB" id="A0A090LDJ4"/>
<evidence type="ECO:0000256" key="5">
    <source>
        <dbReference type="ARBA" id="ARBA00022801"/>
    </source>
</evidence>
<evidence type="ECO:0000256" key="8">
    <source>
        <dbReference type="PIRSR" id="PIRSR615500-1"/>
    </source>
</evidence>
<evidence type="ECO:0000256" key="3">
    <source>
        <dbReference type="ARBA" id="ARBA00022685"/>
    </source>
</evidence>
<dbReference type="OMA" id="MEGNQCG"/>
<evidence type="ECO:0000256" key="9">
    <source>
        <dbReference type="PROSITE-ProRule" id="PRU01240"/>
    </source>
</evidence>
<evidence type="ECO:0000256" key="7">
    <source>
        <dbReference type="ARBA" id="ARBA00023157"/>
    </source>
</evidence>
<dbReference type="PROSITE" id="PS51829">
    <property type="entry name" value="P_HOMO_B"/>
    <property type="match status" value="1"/>
</dbReference>
<dbReference type="InterPro" id="IPR023828">
    <property type="entry name" value="Peptidase_S8_Ser-AS"/>
</dbReference>
<dbReference type="PANTHER" id="PTHR42884">
    <property type="entry name" value="PROPROTEIN CONVERTASE SUBTILISIN/KEXIN-RELATED"/>
    <property type="match status" value="1"/>
</dbReference>
<dbReference type="CTD" id="36377954"/>
<dbReference type="InterPro" id="IPR002884">
    <property type="entry name" value="P_dom"/>
</dbReference>
<dbReference type="WBParaSite" id="SRAE_2000026700.1">
    <property type="protein sequence ID" value="SRAE_2000026700.1"/>
    <property type="gene ID" value="WBGene00260460"/>
</dbReference>
<feature type="domain" description="P/Homo B" evidence="10">
    <location>
        <begin position="318"/>
        <end position="450"/>
    </location>
</feature>
<dbReference type="RefSeq" id="XP_024504790.1">
    <property type="nucleotide sequence ID" value="XM_024651077.1"/>
</dbReference>
<evidence type="ECO:0000313" key="12">
    <source>
        <dbReference type="Proteomes" id="UP000035682"/>
    </source>
</evidence>
<gene>
    <name evidence="11 13 14" type="ORF">SRAE_2000026700</name>
</gene>
<dbReference type="WormBase" id="SRAE_2000026700">
    <property type="protein sequence ID" value="SRP09029"/>
    <property type="gene ID" value="WBGene00260460"/>
</dbReference>
<sequence length="481" mass="53418">MQIPDVWKMGYTGKNVVVTIIDDGVDYRHPDLIDNYLPEVSINFVENNYDPRPPLNSKISNDHGTNCAGLIAMKANNSICGVGVAFEAKFGAIRLVGGEVTSLEESKAFSYNVNKTDIFSSSWGPPDDGKTLETVHSLVEEAISNGVMYGRKKKGSIFIFASGNGGIKNDSCTMDGLASHVFTFPVSAVGPSFQRPSYSEKCSTALISTFSNSKYERDEKESLLSTGIFNKCDLKSVGTSASAPLFAGIVALVLEARNNLTWRDLKYITILTANPIPMILESNNNWIINGAGFLHNPYFGFGLANAKDMVTEGILWEHVPGLNECQIKFQNFEPQKWEKNTLLQGSFYFSACSDTGNKIIVAEYIQLKITTQNVKRGSIQLWLNSPSNTQLQLIYERNLDNSTHINNYAFNSVAIFGENPEGIWNIEIADSSGEGVLKDITFSVFGTTKKSKYLETKKKYGLSDIHKYLKQDKRNFEFKNY</sequence>
<feature type="active site" description="Charge relay system" evidence="8 9">
    <location>
        <position position="240"/>
    </location>
</feature>
<keyword evidence="4" id="KW-0732">Signal</keyword>
<dbReference type="InterPro" id="IPR008979">
    <property type="entry name" value="Galactose-bd-like_sf"/>
</dbReference>
<evidence type="ECO:0000256" key="6">
    <source>
        <dbReference type="ARBA" id="ARBA00022825"/>
    </source>
</evidence>
<evidence type="ECO:0000313" key="14">
    <source>
        <dbReference type="WormBase" id="SRAE_2000026700"/>
    </source>
</evidence>
<dbReference type="PROSITE" id="PS51892">
    <property type="entry name" value="SUBTILASE"/>
    <property type="match status" value="1"/>
</dbReference>
<dbReference type="PROSITE" id="PS00138">
    <property type="entry name" value="SUBTILASE_SER"/>
    <property type="match status" value="1"/>
</dbReference>
<feature type="active site" description="Charge relay system" evidence="8 9">
    <location>
        <position position="22"/>
    </location>
</feature>
<protein>
    <submittedName>
        <fullName evidence="11 13">Prohormone convertase 1</fullName>
    </submittedName>
</protein>
<dbReference type="Proteomes" id="UP000035682">
    <property type="component" value="Unplaced"/>
</dbReference>
<dbReference type="GeneID" id="36377954"/>
<dbReference type="PANTHER" id="PTHR42884:SF23">
    <property type="entry name" value="FURIN-LIKE PROTEASE 2"/>
    <property type="match status" value="1"/>
</dbReference>
<dbReference type="PROSITE" id="PS00136">
    <property type="entry name" value="SUBTILASE_ASP"/>
    <property type="match status" value="1"/>
</dbReference>
<dbReference type="InterPro" id="IPR022398">
    <property type="entry name" value="Peptidase_S8_His-AS"/>
</dbReference>
<evidence type="ECO:0000313" key="13">
    <source>
        <dbReference type="WBParaSite" id="SRAE_2000026700.1"/>
    </source>
</evidence>
<name>A0A090LDJ4_STRRB</name>
<reference evidence="11 12" key="1">
    <citation type="submission" date="2014-09" db="EMBL/GenBank/DDBJ databases">
        <authorList>
            <person name="Martin A.A."/>
        </authorList>
    </citation>
    <scope>NUCLEOTIDE SEQUENCE</scope>
    <source>
        <strain evidence="12">ED321</strain>
        <strain evidence="11">ED321 Heterogonic</strain>
    </source>
</reference>
<proteinExistence type="inferred from homology"/>
<evidence type="ECO:0000313" key="11">
    <source>
        <dbReference type="EMBL" id="CEF65590.1"/>
    </source>
</evidence>
<dbReference type="STRING" id="34506.A0A090LDJ4"/>
<evidence type="ECO:0000256" key="2">
    <source>
        <dbReference type="ARBA" id="ARBA00022670"/>
    </source>
</evidence>
<dbReference type="Gene3D" id="3.40.50.200">
    <property type="entry name" value="Peptidase S8/S53 domain"/>
    <property type="match status" value="1"/>
</dbReference>
<dbReference type="InterPro" id="IPR015500">
    <property type="entry name" value="Peptidase_S8_subtilisin-rel"/>
</dbReference>
<reference evidence="13" key="2">
    <citation type="submission" date="2020-12" db="UniProtKB">
        <authorList>
            <consortium name="WormBaseParasite"/>
        </authorList>
    </citation>
    <scope>IDENTIFICATION</scope>
</reference>
<dbReference type="InterPro" id="IPR036852">
    <property type="entry name" value="Peptidase_S8/S53_dom_sf"/>
</dbReference>
<evidence type="ECO:0000256" key="1">
    <source>
        <dbReference type="ARBA" id="ARBA00005325"/>
    </source>
</evidence>
<dbReference type="CDD" id="cd04059">
    <property type="entry name" value="Peptidases_S8_Protein_convertases_Kexins_Furin-like"/>
    <property type="match status" value="1"/>
</dbReference>
<evidence type="ECO:0000259" key="10">
    <source>
        <dbReference type="PROSITE" id="PS51829"/>
    </source>
</evidence>
<evidence type="ECO:0000256" key="4">
    <source>
        <dbReference type="ARBA" id="ARBA00022729"/>
    </source>
</evidence>
<dbReference type="PRINTS" id="PR00723">
    <property type="entry name" value="SUBTILISIN"/>
</dbReference>
<dbReference type="OrthoDB" id="300641at2759"/>
<dbReference type="InterPro" id="IPR000209">
    <property type="entry name" value="Peptidase_S8/S53_dom"/>
</dbReference>
<dbReference type="GO" id="GO:0005802">
    <property type="term" value="C:trans-Golgi network"/>
    <property type="evidence" value="ECO:0007669"/>
    <property type="project" value="TreeGrafter"/>
</dbReference>
<dbReference type="GO" id="GO:0004252">
    <property type="term" value="F:serine-type endopeptidase activity"/>
    <property type="evidence" value="ECO:0007669"/>
    <property type="project" value="UniProtKB-UniRule"/>
</dbReference>
<keyword evidence="3" id="KW-0165">Cleavage on pair of basic residues</keyword>
<dbReference type="PROSITE" id="PS00137">
    <property type="entry name" value="SUBTILASE_HIS"/>
    <property type="match status" value="1"/>
</dbReference>
<organism evidence="11">
    <name type="scientific">Strongyloides ratti</name>
    <name type="common">Parasitic roundworm</name>
    <dbReference type="NCBI Taxonomy" id="34506"/>
    <lineage>
        <taxon>Eukaryota</taxon>
        <taxon>Metazoa</taxon>
        <taxon>Ecdysozoa</taxon>
        <taxon>Nematoda</taxon>
        <taxon>Chromadorea</taxon>
        <taxon>Rhabditida</taxon>
        <taxon>Tylenchina</taxon>
        <taxon>Panagrolaimomorpha</taxon>
        <taxon>Strongyloidoidea</taxon>
        <taxon>Strongyloididae</taxon>
        <taxon>Strongyloides</taxon>
    </lineage>
</organism>
<dbReference type="EMBL" id="LN609529">
    <property type="protein sequence ID" value="CEF65590.1"/>
    <property type="molecule type" value="Genomic_DNA"/>
</dbReference>
<dbReference type="InterPro" id="IPR034182">
    <property type="entry name" value="Kexin/furin"/>
</dbReference>
<dbReference type="SUPFAM" id="SSF49785">
    <property type="entry name" value="Galactose-binding domain-like"/>
    <property type="match status" value="1"/>
</dbReference>
<dbReference type="Pfam" id="PF01483">
    <property type="entry name" value="P_proprotein"/>
    <property type="match status" value="1"/>
</dbReference>
<keyword evidence="6 9" id="KW-0720">Serine protease</keyword>
<keyword evidence="12" id="KW-1185">Reference proteome</keyword>
<keyword evidence="5 9" id="KW-0378">Hydrolase</keyword>
<keyword evidence="2 9" id="KW-0645">Protease</keyword>
<dbReference type="InterPro" id="IPR023827">
    <property type="entry name" value="Peptidase_S8_Asp-AS"/>
</dbReference>
<feature type="active site" description="Charge relay system" evidence="8 9">
    <location>
        <position position="63"/>
    </location>
</feature>
<accession>A0A090LDJ4</accession>
<dbReference type="Gene3D" id="2.60.120.260">
    <property type="entry name" value="Galactose-binding domain-like"/>
    <property type="match status" value="1"/>
</dbReference>
<dbReference type="SUPFAM" id="SSF52743">
    <property type="entry name" value="Subtilisin-like"/>
    <property type="match status" value="1"/>
</dbReference>
<dbReference type="Pfam" id="PF00082">
    <property type="entry name" value="Peptidase_S8"/>
    <property type="match status" value="1"/>
</dbReference>
<keyword evidence="7" id="KW-1015">Disulfide bond</keyword>
<dbReference type="GO" id="GO:0016485">
    <property type="term" value="P:protein processing"/>
    <property type="evidence" value="ECO:0007669"/>
    <property type="project" value="TreeGrafter"/>
</dbReference>